<keyword evidence="7" id="KW-1185">Reference proteome</keyword>
<evidence type="ECO:0000256" key="4">
    <source>
        <dbReference type="ARBA" id="ARBA00022679"/>
    </source>
</evidence>
<reference evidence="6 7" key="1">
    <citation type="submission" date="2019-04" db="EMBL/GenBank/DDBJ databases">
        <authorList>
            <person name="Jiang L."/>
        </authorList>
    </citation>
    <scope>NUCLEOTIDE SEQUENCE [LARGE SCALE GENOMIC DNA]</scope>
    <source>
        <strain evidence="6 7">YIM 131861</strain>
    </source>
</reference>
<dbReference type="InterPro" id="IPR029044">
    <property type="entry name" value="Nucleotide-diphossugar_trans"/>
</dbReference>
<comment type="caution">
    <text evidence="6">The sequence shown here is derived from an EMBL/GenBank/DDBJ whole genome shotgun (WGS) entry which is preliminary data.</text>
</comment>
<dbReference type="SUPFAM" id="SSF53448">
    <property type="entry name" value="Nucleotide-diphospho-sugar transferases"/>
    <property type="match status" value="1"/>
</dbReference>
<evidence type="ECO:0000256" key="1">
    <source>
        <dbReference type="ARBA" id="ARBA00004776"/>
    </source>
</evidence>
<protein>
    <submittedName>
        <fullName evidence="6">Glycosyltransferase</fullName>
    </submittedName>
</protein>
<dbReference type="AlphaFoldDB" id="A0A4S4FYW4"/>
<evidence type="ECO:0000256" key="3">
    <source>
        <dbReference type="ARBA" id="ARBA00022676"/>
    </source>
</evidence>
<dbReference type="PANTHER" id="PTHR43179:SF12">
    <property type="entry name" value="GALACTOFURANOSYLTRANSFERASE GLFT2"/>
    <property type="match status" value="1"/>
</dbReference>
<feature type="domain" description="Glycosyltransferase 2-like" evidence="5">
    <location>
        <begin position="38"/>
        <end position="122"/>
    </location>
</feature>
<evidence type="ECO:0000313" key="6">
    <source>
        <dbReference type="EMBL" id="THG36043.1"/>
    </source>
</evidence>
<dbReference type="Pfam" id="PF00535">
    <property type="entry name" value="Glycos_transf_2"/>
    <property type="match status" value="1"/>
</dbReference>
<accession>A0A4S4FYW4</accession>
<name>A0A4S4FYW4_9MICO</name>
<dbReference type="RefSeq" id="WP_136421192.1">
    <property type="nucleotide sequence ID" value="NZ_SSSN01000002.1"/>
</dbReference>
<evidence type="ECO:0000259" key="5">
    <source>
        <dbReference type="Pfam" id="PF00535"/>
    </source>
</evidence>
<dbReference type="PANTHER" id="PTHR43179">
    <property type="entry name" value="RHAMNOSYLTRANSFERASE WBBL"/>
    <property type="match status" value="1"/>
</dbReference>
<keyword evidence="4 6" id="KW-0808">Transferase</keyword>
<sequence length="318" mass="34680">MLLPEAPTALDGAEHASVRVVAVVPTFHPDAEVFFHVQALSRQVDRVFVVDDGSGPGANPLLDSIASDSVIVLRLSNNSGIAAALNTGVRAALADRADYVLNIDQDTALPDGYVEACLATFAVANPVTRLGVVCADAVNGAPSIPSLRSPEGLGLVPEAIQSGFVISRECLQMGGLFDERLVIDCVDTEYCVRIRERGFRIAVATGTDIRHSLGEMVPYRPFGRQVTRDGRPALYQYHSPFRQYYITRNNIDMVFRFARRHRRWSLAVIKRQIGPTFDAVASGPQRGRHAIAVLAGTVHGLARVRGKIPPRLHRLLTR</sequence>
<dbReference type="Proteomes" id="UP000307380">
    <property type="component" value="Unassembled WGS sequence"/>
</dbReference>
<gene>
    <name evidence="6" type="ORF">E6C70_00405</name>
</gene>
<evidence type="ECO:0000313" key="7">
    <source>
        <dbReference type="Proteomes" id="UP000307380"/>
    </source>
</evidence>
<comment type="similarity">
    <text evidence="2">Belongs to the glycosyltransferase 2 family.</text>
</comment>
<dbReference type="InterPro" id="IPR001173">
    <property type="entry name" value="Glyco_trans_2-like"/>
</dbReference>
<comment type="pathway">
    <text evidence="1">Cell wall biogenesis; cell wall polysaccharide biosynthesis.</text>
</comment>
<dbReference type="Gene3D" id="3.90.550.10">
    <property type="entry name" value="Spore Coat Polysaccharide Biosynthesis Protein SpsA, Chain A"/>
    <property type="match status" value="1"/>
</dbReference>
<organism evidence="6 7">
    <name type="scientific">Orlajensenia flava</name>
    <dbReference type="NCBI Taxonomy" id="2565934"/>
    <lineage>
        <taxon>Bacteria</taxon>
        <taxon>Bacillati</taxon>
        <taxon>Actinomycetota</taxon>
        <taxon>Actinomycetes</taxon>
        <taxon>Micrococcales</taxon>
        <taxon>Microbacteriaceae</taxon>
        <taxon>Orlajensenia</taxon>
    </lineage>
</organism>
<dbReference type="GO" id="GO:0016757">
    <property type="term" value="F:glycosyltransferase activity"/>
    <property type="evidence" value="ECO:0007669"/>
    <property type="project" value="UniProtKB-KW"/>
</dbReference>
<evidence type="ECO:0000256" key="2">
    <source>
        <dbReference type="ARBA" id="ARBA00006739"/>
    </source>
</evidence>
<dbReference type="EMBL" id="SSSN01000002">
    <property type="protein sequence ID" value="THG36043.1"/>
    <property type="molecule type" value="Genomic_DNA"/>
</dbReference>
<dbReference type="OrthoDB" id="9771846at2"/>
<proteinExistence type="inferred from homology"/>
<keyword evidence="3" id="KW-0328">Glycosyltransferase</keyword>